<dbReference type="GeneID" id="83156009"/>
<sequence length="250" mass="27690">MYYCCGITSQGVMPHNEDAFLIHKTVITDGALEAKLAPPFLLGVSDGVSGEASGEVASRQCLNLISSIRFSRKTNMERKLEDVHNLLAQYGAGNSETRNMQATFCGIGVDENNLLHFFNVGDSRLYRYRNAKMRQLSTDQSLVQMLYKEGTITKEEQKTHAYRHIISPVMGNLSHTPTPDIQHAGERMAYGDVLLLCTDGLSDVVSPSEMEEILALPLPLPRRLERLIALALKKGGKDNVTIVAMVFFEA</sequence>
<dbReference type="InterPro" id="IPR001932">
    <property type="entry name" value="PPM-type_phosphatase-like_dom"/>
</dbReference>
<accession>D4LCR2</accession>
<dbReference type="PROSITE" id="PS51746">
    <property type="entry name" value="PPM_2"/>
    <property type="match status" value="1"/>
</dbReference>
<feature type="domain" description="PPM-type phosphatase" evidence="1">
    <location>
        <begin position="3"/>
        <end position="247"/>
    </location>
</feature>
<dbReference type="EC" id="3.1.3.16" evidence="2"/>
<gene>
    <name evidence="2" type="ordered locus">RUM_12760</name>
</gene>
<dbReference type="SMART" id="SM00331">
    <property type="entry name" value="PP2C_SIG"/>
    <property type="match status" value="1"/>
</dbReference>
<dbReference type="BioCyc" id="RCHA213810:RUM_RS06165-MONOMER"/>
<dbReference type="EMBL" id="FP929052">
    <property type="protein sequence ID" value="CBL17407.1"/>
    <property type="molecule type" value="Genomic_DNA"/>
</dbReference>
<dbReference type="STRING" id="213810.RUM_12760"/>
<dbReference type="Gene3D" id="3.60.40.10">
    <property type="entry name" value="PPM-type phosphatase domain"/>
    <property type="match status" value="1"/>
</dbReference>
<evidence type="ECO:0000313" key="2">
    <source>
        <dbReference type="EMBL" id="CBL17407.1"/>
    </source>
</evidence>
<reference evidence="2" key="1">
    <citation type="submission" date="2010-03" db="EMBL/GenBank/DDBJ databases">
        <title>The genome sequence of Ruminococcus sp. 18P13.</title>
        <authorList>
            <consortium name="metaHIT consortium -- http://www.metahit.eu/"/>
            <person name="Pajon A."/>
            <person name="Turner K."/>
            <person name="Parkhill J."/>
            <person name="Bernalier A."/>
        </authorList>
    </citation>
    <scope>NUCLEOTIDE SEQUENCE [LARGE SCALE GENOMIC DNA]</scope>
    <source>
        <strain evidence="2">Type strain: 18P13</strain>
    </source>
</reference>
<dbReference type="CDD" id="cd00143">
    <property type="entry name" value="PP2Cc"/>
    <property type="match status" value="1"/>
</dbReference>
<keyword evidence="2" id="KW-0378">Hydrolase</keyword>
<evidence type="ECO:0000313" key="3">
    <source>
        <dbReference type="Proteomes" id="UP000007054"/>
    </source>
</evidence>
<dbReference type="HOGENOM" id="CLU_034545_3_1_9"/>
<proteinExistence type="predicted"/>
<organism evidence="2 3">
    <name type="scientific">Ruminococcus champanellensis (strain DSM 18848 / JCM 17042 / KCTC 15320 / 18P13)</name>
    <dbReference type="NCBI Taxonomy" id="213810"/>
    <lineage>
        <taxon>Bacteria</taxon>
        <taxon>Bacillati</taxon>
        <taxon>Bacillota</taxon>
        <taxon>Clostridia</taxon>
        <taxon>Eubacteriales</taxon>
        <taxon>Oscillospiraceae</taxon>
        <taxon>Ruminococcus</taxon>
    </lineage>
</organism>
<dbReference type="AlphaFoldDB" id="D4LCR2"/>
<dbReference type="SMART" id="SM00332">
    <property type="entry name" value="PP2Cc"/>
    <property type="match status" value="1"/>
</dbReference>
<dbReference type="GO" id="GO:0004722">
    <property type="term" value="F:protein serine/threonine phosphatase activity"/>
    <property type="evidence" value="ECO:0007669"/>
    <property type="project" value="UniProtKB-EC"/>
</dbReference>
<protein>
    <submittedName>
        <fullName evidence="2">Serine/threonine protein phosphatase</fullName>
        <ecNumber evidence="2">3.1.3.16</ecNumber>
    </submittedName>
</protein>
<dbReference type="Proteomes" id="UP000007054">
    <property type="component" value="Chromosome"/>
</dbReference>
<name>D4LCR2_RUMC1</name>
<dbReference type="PATRIC" id="fig|213810.4.peg.1171"/>
<keyword evidence="3" id="KW-1185">Reference proteome</keyword>
<reference evidence="2" key="2">
    <citation type="submission" date="2010-03" db="EMBL/GenBank/DDBJ databases">
        <authorList>
            <person name="Pajon A."/>
        </authorList>
    </citation>
    <scope>NUCLEOTIDE SEQUENCE</scope>
    <source>
        <strain evidence="2">Type strain: 18P13</strain>
    </source>
</reference>
<dbReference type="SUPFAM" id="SSF81606">
    <property type="entry name" value="PP2C-like"/>
    <property type="match status" value="1"/>
</dbReference>
<evidence type="ECO:0000259" key="1">
    <source>
        <dbReference type="PROSITE" id="PS51746"/>
    </source>
</evidence>
<dbReference type="KEGG" id="rch:RUM_12760"/>
<dbReference type="RefSeq" id="WP_015558314.1">
    <property type="nucleotide sequence ID" value="NC_021039.1"/>
</dbReference>
<dbReference type="InterPro" id="IPR036457">
    <property type="entry name" value="PPM-type-like_dom_sf"/>
</dbReference>